<dbReference type="Gene3D" id="3.40.50.800">
    <property type="entry name" value="Anticodon-binding domain"/>
    <property type="match status" value="1"/>
</dbReference>
<dbReference type="GO" id="GO:0006427">
    <property type="term" value="P:histidyl-tRNA aminoacylation"/>
    <property type="evidence" value="ECO:0007669"/>
    <property type="project" value="TreeGrafter"/>
</dbReference>
<dbReference type="PANTHER" id="PTHR43707">
    <property type="entry name" value="HISTIDYL-TRNA SYNTHETASE"/>
    <property type="match status" value="1"/>
</dbReference>
<comment type="caution">
    <text evidence="5">The sequence shown here is derived from an EMBL/GenBank/DDBJ whole genome shotgun (WGS) entry which is preliminary data.</text>
</comment>
<dbReference type="GO" id="GO:0004821">
    <property type="term" value="F:histidine-tRNA ligase activity"/>
    <property type="evidence" value="ECO:0007669"/>
    <property type="project" value="TreeGrafter"/>
</dbReference>
<dbReference type="GO" id="GO:0005737">
    <property type="term" value="C:cytoplasm"/>
    <property type="evidence" value="ECO:0007669"/>
    <property type="project" value="InterPro"/>
</dbReference>
<feature type="domain" description="Anticodon-binding" evidence="4">
    <location>
        <begin position="306"/>
        <end position="387"/>
    </location>
</feature>
<evidence type="ECO:0000259" key="4">
    <source>
        <dbReference type="Pfam" id="PF03129"/>
    </source>
</evidence>
<dbReference type="SUPFAM" id="SSF52954">
    <property type="entry name" value="Class II aaRS ABD-related"/>
    <property type="match status" value="1"/>
</dbReference>
<protein>
    <recommendedName>
        <fullName evidence="3">Histidyl-tRNA synthetase</fullName>
    </recommendedName>
</protein>
<dbReference type="EMBL" id="MFLA01000001">
    <property type="protein sequence ID" value="OGG60829.1"/>
    <property type="molecule type" value="Genomic_DNA"/>
</dbReference>
<name>A0A1F6DH87_9BACT</name>
<dbReference type="PANTHER" id="PTHR43707:SF1">
    <property type="entry name" value="HISTIDINE--TRNA LIGASE, MITOCHONDRIAL-RELATED"/>
    <property type="match status" value="1"/>
</dbReference>
<reference evidence="5 6" key="1">
    <citation type="journal article" date="2016" name="Nat. Commun.">
        <title>Thousands of microbial genomes shed light on interconnected biogeochemical processes in an aquifer system.</title>
        <authorList>
            <person name="Anantharaman K."/>
            <person name="Brown C.T."/>
            <person name="Hug L.A."/>
            <person name="Sharon I."/>
            <person name="Castelle C.J."/>
            <person name="Probst A.J."/>
            <person name="Thomas B.C."/>
            <person name="Singh A."/>
            <person name="Wilkins M.J."/>
            <person name="Karaoz U."/>
            <person name="Brodie E.L."/>
            <person name="Williams K.H."/>
            <person name="Hubbard S.S."/>
            <person name="Banfield J.F."/>
        </authorList>
    </citation>
    <scope>NUCLEOTIDE SEQUENCE [LARGE SCALE GENOMIC DNA]</scope>
</reference>
<dbReference type="Pfam" id="PF03129">
    <property type="entry name" value="HGTP_anticodon"/>
    <property type="match status" value="1"/>
</dbReference>
<dbReference type="InterPro" id="IPR004516">
    <property type="entry name" value="HisRS/HisZ"/>
</dbReference>
<proteinExistence type="inferred from homology"/>
<evidence type="ECO:0000256" key="2">
    <source>
        <dbReference type="ARBA" id="ARBA00023146"/>
    </source>
</evidence>
<sequence>MIQLKHTRLQSTAALIERAIRTAEYYGFTSLDEATARGRNPLPQQKTDMMLIARRDEKPLMQSARLALSVRREPSEIPLLWRVVKNASGTRTQFPSLTLELHVVGVSTAIAEALLIVVVNAIADEAGIEKRTLSINSIGSMESSNRFVRDVGTFLRKHIDSIAPTLRPRAATDPLGALIQLFEKGHPAMPRAPQSVEYLTEEERRRFWDLLEYLEMSDVPYELNASVLGSRDFWAHTLFEVSTTDEETGSRVAFASGGRYDPLATRLMGAPVSAVVATVTCEIRGKSKVQPARKVVPGLYFAHLGSEARRRALPVLETLRRQGIAVEQSLMYERLQEQMERAKTMKVSHMLIMGHKEAMEGTVLVREVATNSQEAILIPDLPGYLRRQKVRI</sequence>
<keyword evidence="2" id="KW-0030">Aminoacyl-tRNA synthetase</keyword>
<evidence type="ECO:0000313" key="5">
    <source>
        <dbReference type="EMBL" id="OGG60829.1"/>
    </source>
</evidence>
<comment type="similarity">
    <text evidence="1">Belongs to the class-II aminoacyl-tRNA synthetase family.</text>
</comment>
<accession>A0A1F6DH87</accession>
<dbReference type="InterPro" id="IPR036621">
    <property type="entry name" value="Anticodon-bd_dom_sf"/>
</dbReference>
<dbReference type="InterPro" id="IPR004154">
    <property type="entry name" value="Anticodon-bd"/>
</dbReference>
<evidence type="ECO:0000256" key="3">
    <source>
        <dbReference type="ARBA" id="ARBA00030619"/>
    </source>
</evidence>
<organism evidence="5 6">
    <name type="scientific">Candidatus Kaiserbacteria bacterium RIFCSPHIGHO2_01_FULL_56_24</name>
    <dbReference type="NCBI Taxonomy" id="1798487"/>
    <lineage>
        <taxon>Bacteria</taxon>
        <taxon>Candidatus Kaiseribacteriota</taxon>
    </lineage>
</organism>
<dbReference type="Gene3D" id="3.30.930.10">
    <property type="entry name" value="Bira Bifunctional Protein, Domain 2"/>
    <property type="match status" value="1"/>
</dbReference>
<dbReference type="InterPro" id="IPR045864">
    <property type="entry name" value="aa-tRNA-synth_II/BPL/LPL"/>
</dbReference>
<gene>
    <name evidence="5" type="ORF">A2765_01840</name>
</gene>
<dbReference type="Proteomes" id="UP000176377">
    <property type="component" value="Unassembled WGS sequence"/>
</dbReference>
<evidence type="ECO:0000256" key="1">
    <source>
        <dbReference type="ARBA" id="ARBA00008226"/>
    </source>
</evidence>
<dbReference type="SUPFAM" id="SSF55681">
    <property type="entry name" value="Class II aaRS and biotin synthetases"/>
    <property type="match status" value="1"/>
</dbReference>
<evidence type="ECO:0000313" key="6">
    <source>
        <dbReference type="Proteomes" id="UP000176377"/>
    </source>
</evidence>
<dbReference type="AlphaFoldDB" id="A0A1F6DH87"/>
<keyword evidence="2" id="KW-0436">Ligase</keyword>